<feature type="transmembrane region" description="Helical" evidence="1">
    <location>
        <begin position="200"/>
        <end position="219"/>
    </location>
</feature>
<feature type="transmembrane region" description="Helical" evidence="1">
    <location>
        <begin position="45"/>
        <end position="64"/>
    </location>
</feature>
<dbReference type="RefSeq" id="WP_188932827.1">
    <property type="nucleotide sequence ID" value="NZ_BMJC01000003.1"/>
</dbReference>
<gene>
    <name evidence="2" type="ORF">GCM10011511_28840</name>
</gene>
<feature type="transmembrane region" description="Helical" evidence="1">
    <location>
        <begin position="69"/>
        <end position="88"/>
    </location>
</feature>
<sequence length="270" mass="29641">MKKLTGMGPLLYAVALIGFGITQLMTRDFLTGLFPVPATLPLRTLWLIVSSILFLIAAVGMLFLGRKWLAAALAGSLFFVFFLFLHLPKLLGDMYNPLEWSPLFEGLMLGSGGFIIAAYLIDSGMGDPGWNKPLHVMALMGQYLFAVSLVVFAVLHIKYNDYIQTLMPAWLPGHVFWSYVVIAAFLLSAISFFTGLKLPLASGLLGIMFMLWVLIMHAPRAFGKPTAETEWSSLFTALAVCGTAFTVCRQTAVWHRRGVQREAAVEGVAG</sequence>
<protein>
    <recommendedName>
        <fullName evidence="4">DoxX family protein</fullName>
    </recommendedName>
</protein>
<organism evidence="2 3">
    <name type="scientific">Puia dinghuensis</name>
    <dbReference type="NCBI Taxonomy" id="1792502"/>
    <lineage>
        <taxon>Bacteria</taxon>
        <taxon>Pseudomonadati</taxon>
        <taxon>Bacteroidota</taxon>
        <taxon>Chitinophagia</taxon>
        <taxon>Chitinophagales</taxon>
        <taxon>Chitinophagaceae</taxon>
        <taxon>Puia</taxon>
    </lineage>
</organism>
<keyword evidence="1" id="KW-0812">Transmembrane</keyword>
<feature type="transmembrane region" description="Helical" evidence="1">
    <location>
        <begin position="133"/>
        <end position="155"/>
    </location>
</feature>
<comment type="caution">
    <text evidence="2">The sequence shown here is derived from an EMBL/GenBank/DDBJ whole genome shotgun (WGS) entry which is preliminary data.</text>
</comment>
<feature type="transmembrane region" description="Helical" evidence="1">
    <location>
        <begin position="231"/>
        <end position="248"/>
    </location>
</feature>
<reference evidence="2" key="1">
    <citation type="journal article" date="2014" name="Int. J. Syst. Evol. Microbiol.">
        <title>Complete genome sequence of Corynebacterium casei LMG S-19264T (=DSM 44701T), isolated from a smear-ripened cheese.</title>
        <authorList>
            <consortium name="US DOE Joint Genome Institute (JGI-PGF)"/>
            <person name="Walter F."/>
            <person name="Albersmeier A."/>
            <person name="Kalinowski J."/>
            <person name="Ruckert C."/>
        </authorList>
    </citation>
    <scope>NUCLEOTIDE SEQUENCE</scope>
    <source>
        <strain evidence="2">CGMCC 1.15448</strain>
    </source>
</reference>
<dbReference type="EMBL" id="BMJC01000003">
    <property type="protein sequence ID" value="GGB03759.1"/>
    <property type="molecule type" value="Genomic_DNA"/>
</dbReference>
<accession>A0A8J2UDT6</accession>
<keyword evidence="3" id="KW-1185">Reference proteome</keyword>
<feature type="transmembrane region" description="Helical" evidence="1">
    <location>
        <begin position="100"/>
        <end position="121"/>
    </location>
</feature>
<reference evidence="2" key="2">
    <citation type="submission" date="2020-09" db="EMBL/GenBank/DDBJ databases">
        <authorList>
            <person name="Sun Q."/>
            <person name="Zhou Y."/>
        </authorList>
    </citation>
    <scope>NUCLEOTIDE SEQUENCE</scope>
    <source>
        <strain evidence="2">CGMCC 1.15448</strain>
    </source>
</reference>
<dbReference type="AlphaFoldDB" id="A0A8J2UDT6"/>
<evidence type="ECO:0008006" key="4">
    <source>
        <dbReference type="Google" id="ProtNLM"/>
    </source>
</evidence>
<evidence type="ECO:0000256" key="1">
    <source>
        <dbReference type="SAM" id="Phobius"/>
    </source>
</evidence>
<evidence type="ECO:0000313" key="2">
    <source>
        <dbReference type="EMBL" id="GGB03759.1"/>
    </source>
</evidence>
<proteinExistence type="predicted"/>
<feature type="transmembrane region" description="Helical" evidence="1">
    <location>
        <begin position="7"/>
        <end position="25"/>
    </location>
</feature>
<evidence type="ECO:0000313" key="3">
    <source>
        <dbReference type="Proteomes" id="UP000607559"/>
    </source>
</evidence>
<dbReference type="Proteomes" id="UP000607559">
    <property type="component" value="Unassembled WGS sequence"/>
</dbReference>
<keyword evidence="1" id="KW-1133">Transmembrane helix</keyword>
<name>A0A8J2UDT6_9BACT</name>
<feature type="transmembrane region" description="Helical" evidence="1">
    <location>
        <begin position="175"/>
        <end position="193"/>
    </location>
</feature>
<keyword evidence="1" id="KW-0472">Membrane</keyword>